<gene>
    <name evidence="2" type="ORF">QTO34_005712</name>
</gene>
<dbReference type="EMBL" id="JAULJE010000016">
    <property type="protein sequence ID" value="KAK1333329.1"/>
    <property type="molecule type" value="Genomic_DNA"/>
</dbReference>
<organism evidence="2 3">
    <name type="scientific">Cnephaeus nilssonii</name>
    <name type="common">Northern bat</name>
    <name type="synonym">Eptesicus nilssonii</name>
    <dbReference type="NCBI Taxonomy" id="3371016"/>
    <lineage>
        <taxon>Eukaryota</taxon>
        <taxon>Metazoa</taxon>
        <taxon>Chordata</taxon>
        <taxon>Craniata</taxon>
        <taxon>Vertebrata</taxon>
        <taxon>Euteleostomi</taxon>
        <taxon>Mammalia</taxon>
        <taxon>Eutheria</taxon>
        <taxon>Laurasiatheria</taxon>
        <taxon>Chiroptera</taxon>
        <taxon>Yangochiroptera</taxon>
        <taxon>Vespertilionidae</taxon>
        <taxon>Cnephaeus</taxon>
    </lineage>
</organism>
<evidence type="ECO:0000313" key="3">
    <source>
        <dbReference type="Proteomes" id="UP001177744"/>
    </source>
</evidence>
<dbReference type="Proteomes" id="UP001177744">
    <property type="component" value="Unassembled WGS sequence"/>
</dbReference>
<dbReference type="PANTHER" id="PTHR41403:SF4">
    <property type="entry name" value="SIMILAR TO RIKEN CDNA 1700022C21"/>
    <property type="match status" value="1"/>
</dbReference>
<name>A0AA40LIT7_CNENI</name>
<feature type="region of interest" description="Disordered" evidence="1">
    <location>
        <begin position="129"/>
        <end position="152"/>
    </location>
</feature>
<keyword evidence="3" id="KW-1185">Reference proteome</keyword>
<comment type="caution">
    <text evidence="2">The sequence shown here is derived from an EMBL/GenBank/DDBJ whole genome shotgun (WGS) entry which is preliminary data.</text>
</comment>
<protein>
    <submittedName>
        <fullName evidence="2">Uncharacterized protein</fullName>
    </submittedName>
</protein>
<sequence length="217" mass="26107">MLEGAWECLLVPQWDLDIKEEENRLQGEKPGDAKRWDYLVSEKELDQIKKHIHRAERARGLRDHKYRLLPQKSPREILSPKTFTLEDEKTENIQRRPKAKTRQHQVAWVQEQMQRHRDRMIRGREFAEQRNHKREAQKLGAQAPPPLKPQVRKEEVKEFKRITAYPLIQPRWEAPIEVTILREKSRGESSIKKPLRRQLLRIPPFLRSQLENKIKTF</sequence>
<proteinExistence type="predicted"/>
<accession>A0AA40LIT7</accession>
<dbReference type="InterPro" id="IPR040005">
    <property type="entry name" value="Polr1has"/>
</dbReference>
<evidence type="ECO:0000256" key="1">
    <source>
        <dbReference type="SAM" id="MobiDB-lite"/>
    </source>
</evidence>
<dbReference type="AlphaFoldDB" id="A0AA40LIT7"/>
<evidence type="ECO:0000313" key="2">
    <source>
        <dbReference type="EMBL" id="KAK1333329.1"/>
    </source>
</evidence>
<dbReference type="PANTHER" id="PTHR41403">
    <property type="entry name" value="RCG43477-RELATED"/>
    <property type="match status" value="1"/>
</dbReference>
<reference evidence="2" key="1">
    <citation type="submission" date="2023-06" db="EMBL/GenBank/DDBJ databases">
        <title>Reference genome for the Northern bat (Eptesicus nilssonii), a most northern bat species.</title>
        <authorList>
            <person name="Laine V.N."/>
            <person name="Pulliainen A.T."/>
            <person name="Lilley T.M."/>
        </authorList>
    </citation>
    <scope>NUCLEOTIDE SEQUENCE</scope>
    <source>
        <strain evidence="2">BLF_Eptnil</strain>
        <tissue evidence="2">Kidney</tissue>
    </source>
</reference>